<dbReference type="PATRIC" id="fig|453.4.peg.2837"/>
<reference evidence="1 3" key="1">
    <citation type="submission" date="2015-11" db="EMBL/GenBank/DDBJ databases">
        <title>Genomic analysis of 38 Legionella species identifies large and diverse effector repertoires.</title>
        <authorList>
            <person name="Burstein D."/>
            <person name="Amaro F."/>
            <person name="Zusman T."/>
            <person name="Lifshitz Z."/>
            <person name="Cohen O."/>
            <person name="Gilbert J.A."/>
            <person name="Pupko T."/>
            <person name="Shuman H.A."/>
            <person name="Segal G."/>
        </authorList>
    </citation>
    <scope>NUCLEOTIDE SEQUENCE [LARGE SCALE GENOMIC DNA]</scope>
    <source>
        <strain evidence="1 3">WO-44C</strain>
    </source>
</reference>
<gene>
    <name evidence="1" type="ORF">Lfee_2587</name>
    <name evidence="2" type="ORF">NCTC12022_02771</name>
</gene>
<dbReference type="RefSeq" id="WP_058447431.1">
    <property type="nucleotide sequence ID" value="NZ_CAAAHT010000078.1"/>
</dbReference>
<dbReference type="EMBL" id="UASS01000032">
    <property type="protein sequence ID" value="SPX62014.1"/>
    <property type="molecule type" value="Genomic_DNA"/>
</dbReference>
<proteinExistence type="predicted"/>
<evidence type="ECO:0000313" key="4">
    <source>
        <dbReference type="Proteomes" id="UP000251942"/>
    </source>
</evidence>
<sequence>MVKTKISPQKYVELINQEIKKMDGFIEGMVVYLVPSTDNPTGYSFDRQFEGIEQLVSTATHRIKKDYICQCRYLS</sequence>
<evidence type="ECO:0000313" key="3">
    <source>
        <dbReference type="Proteomes" id="UP000054698"/>
    </source>
</evidence>
<evidence type="ECO:0000313" key="1">
    <source>
        <dbReference type="EMBL" id="KTC94923.1"/>
    </source>
</evidence>
<dbReference type="Proteomes" id="UP000251942">
    <property type="component" value="Unassembled WGS sequence"/>
</dbReference>
<dbReference type="EMBL" id="LNYB01000085">
    <property type="protein sequence ID" value="KTC94923.1"/>
    <property type="molecule type" value="Genomic_DNA"/>
</dbReference>
<protein>
    <submittedName>
        <fullName evidence="1">Uncharacterized protein</fullName>
    </submittedName>
</protein>
<dbReference type="AlphaFoldDB" id="A0A0W0THB6"/>
<accession>A0A0W0THB6</accession>
<reference evidence="2 4" key="2">
    <citation type="submission" date="2018-06" db="EMBL/GenBank/DDBJ databases">
        <authorList>
            <consortium name="Pathogen Informatics"/>
            <person name="Doyle S."/>
        </authorList>
    </citation>
    <scope>NUCLEOTIDE SEQUENCE [LARGE SCALE GENOMIC DNA]</scope>
    <source>
        <strain evidence="2 4">NCTC12022</strain>
    </source>
</reference>
<keyword evidence="3" id="KW-1185">Reference proteome</keyword>
<dbReference type="Proteomes" id="UP000054698">
    <property type="component" value="Unassembled WGS sequence"/>
</dbReference>
<organism evidence="1 3">
    <name type="scientific">Legionella feeleii</name>
    <dbReference type="NCBI Taxonomy" id="453"/>
    <lineage>
        <taxon>Bacteria</taxon>
        <taxon>Pseudomonadati</taxon>
        <taxon>Pseudomonadota</taxon>
        <taxon>Gammaproteobacteria</taxon>
        <taxon>Legionellales</taxon>
        <taxon>Legionellaceae</taxon>
        <taxon>Legionella</taxon>
    </lineage>
</organism>
<name>A0A0W0THB6_9GAMM</name>
<evidence type="ECO:0000313" key="2">
    <source>
        <dbReference type="EMBL" id="SPX62014.1"/>
    </source>
</evidence>